<keyword evidence="5" id="KW-0378">Hydrolase</keyword>
<name>A0A174NQ14_9FIRM</name>
<dbReference type="Proteomes" id="UP000095485">
    <property type="component" value="Unassembled WGS sequence"/>
</dbReference>
<evidence type="ECO:0000313" key="5">
    <source>
        <dbReference type="EMBL" id="CUP50744.1"/>
    </source>
</evidence>
<keyword evidence="2" id="KW-0547">Nucleotide-binding</keyword>
<gene>
    <name evidence="5" type="ORF">ERS852526_01302</name>
</gene>
<dbReference type="PROSITE" id="PS50893">
    <property type="entry name" value="ABC_TRANSPORTER_2"/>
    <property type="match status" value="1"/>
</dbReference>
<dbReference type="PANTHER" id="PTHR42939">
    <property type="entry name" value="ABC TRANSPORTER ATP-BINDING PROTEIN ALBC-RELATED"/>
    <property type="match status" value="1"/>
</dbReference>
<dbReference type="InterPro" id="IPR027417">
    <property type="entry name" value="P-loop_NTPase"/>
</dbReference>
<keyword evidence="1" id="KW-0813">Transport</keyword>
<dbReference type="GO" id="GO:0016887">
    <property type="term" value="F:ATP hydrolysis activity"/>
    <property type="evidence" value="ECO:0007669"/>
    <property type="project" value="InterPro"/>
</dbReference>
<dbReference type="Pfam" id="PF00005">
    <property type="entry name" value="ABC_tran"/>
    <property type="match status" value="1"/>
</dbReference>
<keyword evidence="3 5" id="KW-0067">ATP-binding</keyword>
<evidence type="ECO:0000259" key="4">
    <source>
        <dbReference type="PROSITE" id="PS50893"/>
    </source>
</evidence>
<dbReference type="InterPro" id="IPR003593">
    <property type="entry name" value="AAA+_ATPase"/>
</dbReference>
<protein>
    <submittedName>
        <fullName evidence="5">Fluoroquinolones export ATP-binding protein Rv2688c/MT2762</fullName>
        <ecNumber evidence="5">3.6.3.-</ecNumber>
    </submittedName>
</protein>
<dbReference type="SUPFAM" id="SSF52540">
    <property type="entry name" value="P-loop containing nucleoside triphosphate hydrolases"/>
    <property type="match status" value="1"/>
</dbReference>
<dbReference type="PANTHER" id="PTHR42939:SF3">
    <property type="entry name" value="ABC TRANSPORTER ATP-BINDING COMPONENT"/>
    <property type="match status" value="1"/>
</dbReference>
<proteinExistence type="predicted"/>
<organism evidence="5 6">
    <name type="scientific">Dorea longicatena</name>
    <dbReference type="NCBI Taxonomy" id="88431"/>
    <lineage>
        <taxon>Bacteria</taxon>
        <taxon>Bacillati</taxon>
        <taxon>Bacillota</taxon>
        <taxon>Clostridia</taxon>
        <taxon>Lachnospirales</taxon>
        <taxon>Lachnospiraceae</taxon>
        <taxon>Dorea</taxon>
    </lineage>
</organism>
<dbReference type="SMART" id="SM00382">
    <property type="entry name" value="AAA"/>
    <property type="match status" value="1"/>
</dbReference>
<evidence type="ECO:0000256" key="2">
    <source>
        <dbReference type="ARBA" id="ARBA00022741"/>
    </source>
</evidence>
<dbReference type="InterPro" id="IPR003439">
    <property type="entry name" value="ABC_transporter-like_ATP-bd"/>
</dbReference>
<evidence type="ECO:0000256" key="3">
    <source>
        <dbReference type="ARBA" id="ARBA00022840"/>
    </source>
</evidence>
<accession>A0A174NQ14</accession>
<dbReference type="EMBL" id="CZAY01000008">
    <property type="protein sequence ID" value="CUP50744.1"/>
    <property type="molecule type" value="Genomic_DNA"/>
</dbReference>
<dbReference type="GO" id="GO:0005524">
    <property type="term" value="F:ATP binding"/>
    <property type="evidence" value="ECO:0007669"/>
    <property type="project" value="UniProtKB-KW"/>
</dbReference>
<dbReference type="CDD" id="cd03230">
    <property type="entry name" value="ABC_DR_subfamily_A"/>
    <property type="match status" value="1"/>
</dbReference>
<evidence type="ECO:0000256" key="1">
    <source>
        <dbReference type="ARBA" id="ARBA00022448"/>
    </source>
</evidence>
<dbReference type="RefSeq" id="WP_055282740.1">
    <property type="nucleotide sequence ID" value="NZ_CZAY01000008.1"/>
</dbReference>
<dbReference type="Gene3D" id="3.40.50.300">
    <property type="entry name" value="P-loop containing nucleotide triphosphate hydrolases"/>
    <property type="match status" value="1"/>
</dbReference>
<dbReference type="EC" id="3.6.3.-" evidence="5"/>
<dbReference type="OrthoDB" id="9804819at2"/>
<reference evidence="5 6" key="1">
    <citation type="submission" date="2015-09" db="EMBL/GenBank/DDBJ databases">
        <authorList>
            <consortium name="Pathogen Informatics"/>
        </authorList>
    </citation>
    <scope>NUCLEOTIDE SEQUENCE [LARGE SCALE GENOMIC DNA]</scope>
    <source>
        <strain evidence="5 6">2789STDY5834914</strain>
    </source>
</reference>
<dbReference type="GeneID" id="96228597"/>
<evidence type="ECO:0000313" key="6">
    <source>
        <dbReference type="Proteomes" id="UP000095485"/>
    </source>
</evidence>
<sequence length="282" mass="31652">MLEIKGVKKSYGEFQLDCSLNVEKGRITGLVGENGAGKSTLFKAMLGLISYDGGEIKIMGKTPEQLGEKEKEELGVVLAEAGFSGYLKGKDVEAVLARLYPGFEAEKFHLMCDRYQIPLNKFIKEYSTGTKAKLNLIIALTHQAEFLMMDEPTAGLDVGAREAMLDILREYMEEEPERSILISSHISSDLEHLCDDIYVIHKGKIVLHEEMDTILEKYAVLKVSEAQYQAVDKSYILKEKKENFGISCLTNEKQYYIENYPEIVVESGSLDQVILMLTGGER</sequence>
<dbReference type="InterPro" id="IPR051782">
    <property type="entry name" value="ABC_Transporter_VariousFunc"/>
</dbReference>
<dbReference type="AlphaFoldDB" id="A0A174NQ14"/>
<feature type="domain" description="ABC transporter" evidence="4">
    <location>
        <begin position="2"/>
        <end position="227"/>
    </location>
</feature>